<dbReference type="AlphaFoldDB" id="A0A316FQ86"/>
<evidence type="ECO:0000256" key="3">
    <source>
        <dbReference type="ARBA" id="ARBA00023237"/>
    </source>
</evidence>
<evidence type="ECO:0000256" key="1">
    <source>
        <dbReference type="ARBA" id="ARBA00004442"/>
    </source>
</evidence>
<dbReference type="RefSeq" id="WP_109763586.1">
    <property type="nucleotide sequence ID" value="NZ_QGGU01000006.1"/>
</dbReference>
<evidence type="ECO:0000313" key="8">
    <source>
        <dbReference type="Proteomes" id="UP000245790"/>
    </source>
</evidence>
<dbReference type="InterPro" id="IPR032608">
    <property type="entry name" value="DUF4892"/>
</dbReference>
<dbReference type="PROSITE" id="PS51123">
    <property type="entry name" value="OMPA_2"/>
    <property type="match status" value="1"/>
</dbReference>
<proteinExistence type="predicted"/>
<name>A0A316FQ86_9GAMM</name>
<comment type="subcellular location">
    <subcellularLocation>
        <location evidence="1">Cell outer membrane</location>
    </subcellularLocation>
</comment>
<dbReference type="Gene3D" id="3.30.1330.60">
    <property type="entry name" value="OmpA-like domain"/>
    <property type="match status" value="1"/>
</dbReference>
<dbReference type="InterPro" id="IPR006665">
    <property type="entry name" value="OmpA-like"/>
</dbReference>
<dbReference type="OrthoDB" id="9792021at2"/>
<dbReference type="PRINTS" id="PR01021">
    <property type="entry name" value="OMPADOMAIN"/>
</dbReference>
<dbReference type="CDD" id="cd07185">
    <property type="entry name" value="OmpA_C-like"/>
    <property type="match status" value="1"/>
</dbReference>
<dbReference type="Pfam" id="PF16234">
    <property type="entry name" value="DUF4892"/>
    <property type="match status" value="1"/>
</dbReference>
<comment type="caution">
    <text evidence="7">The sequence shown here is derived from an EMBL/GenBank/DDBJ whole genome shotgun (WGS) entry which is preliminary data.</text>
</comment>
<dbReference type="InterPro" id="IPR050330">
    <property type="entry name" value="Bact_OuterMem_StrucFunc"/>
</dbReference>
<dbReference type="PROSITE" id="PS01068">
    <property type="entry name" value="OMPA_1"/>
    <property type="match status" value="1"/>
</dbReference>
<evidence type="ECO:0000259" key="6">
    <source>
        <dbReference type="PROSITE" id="PS51123"/>
    </source>
</evidence>
<feature type="domain" description="OmpA-like" evidence="6">
    <location>
        <begin position="203"/>
        <end position="318"/>
    </location>
</feature>
<evidence type="ECO:0000256" key="2">
    <source>
        <dbReference type="ARBA" id="ARBA00023136"/>
    </source>
</evidence>
<dbReference type="InterPro" id="IPR006664">
    <property type="entry name" value="OMP_bac"/>
</dbReference>
<feature type="signal peptide" evidence="5">
    <location>
        <begin position="1"/>
        <end position="20"/>
    </location>
</feature>
<keyword evidence="2 4" id="KW-0472">Membrane</keyword>
<dbReference type="PANTHER" id="PTHR30329:SF21">
    <property type="entry name" value="LIPOPROTEIN YIAD-RELATED"/>
    <property type="match status" value="1"/>
</dbReference>
<gene>
    <name evidence="7" type="ORF">C8D97_106224</name>
</gene>
<evidence type="ECO:0000256" key="5">
    <source>
        <dbReference type="SAM" id="SignalP"/>
    </source>
</evidence>
<protein>
    <submittedName>
        <fullName evidence="7">Uncharacterized protein DUF4892</fullName>
    </submittedName>
</protein>
<organism evidence="7 8">
    <name type="scientific">Pleionea mediterranea</name>
    <dbReference type="NCBI Taxonomy" id="523701"/>
    <lineage>
        <taxon>Bacteria</taxon>
        <taxon>Pseudomonadati</taxon>
        <taxon>Pseudomonadota</taxon>
        <taxon>Gammaproteobacteria</taxon>
        <taxon>Oceanospirillales</taxon>
        <taxon>Pleioneaceae</taxon>
        <taxon>Pleionea</taxon>
    </lineage>
</organism>
<dbReference type="InterPro" id="IPR036737">
    <property type="entry name" value="OmpA-like_sf"/>
</dbReference>
<feature type="chain" id="PRO_5016447166" evidence="5">
    <location>
        <begin position="21"/>
        <end position="318"/>
    </location>
</feature>
<evidence type="ECO:0000256" key="4">
    <source>
        <dbReference type="PROSITE-ProRule" id="PRU00473"/>
    </source>
</evidence>
<dbReference type="EMBL" id="QGGU01000006">
    <property type="protein sequence ID" value="PWK50931.1"/>
    <property type="molecule type" value="Genomic_DNA"/>
</dbReference>
<accession>A0A316FQ86</accession>
<sequence>MRRFILLISLLTCNTLMVFAADIKGSKDHPLAGRFEGSEIIIYSHSNFDEYRLIVKPLTSNGSLETKNAQNTKRLEGELYRITYKAPEGASSLAVFRAYQDALFANGFESLFECNGESACGNGNGYNFNRRSPGRTLSQRFINTKGDSTRYQALKKSSPQGDVYVSLHVAEERGVYAQVDVIEVKAQKSKVVLIKANEMSEKIDQDGKVALYGLYFNTNKATIKNDSKPTLDEIGKLLKKNSDLKLLVVGHTDNQGGFDYNIKLSQQRAASVKNVLVNDYGIKASRLKSWGVGYTAPVASNKSEQGRSENRRVELVAQ</sequence>
<dbReference type="InterPro" id="IPR006690">
    <property type="entry name" value="OMPA-like_CS"/>
</dbReference>
<evidence type="ECO:0000313" key="7">
    <source>
        <dbReference type="EMBL" id="PWK50931.1"/>
    </source>
</evidence>
<keyword evidence="5" id="KW-0732">Signal</keyword>
<dbReference type="PANTHER" id="PTHR30329">
    <property type="entry name" value="STATOR ELEMENT OF FLAGELLAR MOTOR COMPLEX"/>
    <property type="match status" value="1"/>
</dbReference>
<dbReference type="GO" id="GO:0009279">
    <property type="term" value="C:cell outer membrane"/>
    <property type="evidence" value="ECO:0007669"/>
    <property type="project" value="UniProtKB-SubCell"/>
</dbReference>
<keyword evidence="8" id="KW-1185">Reference proteome</keyword>
<dbReference type="SUPFAM" id="SSF103088">
    <property type="entry name" value="OmpA-like"/>
    <property type="match status" value="1"/>
</dbReference>
<dbReference type="Proteomes" id="UP000245790">
    <property type="component" value="Unassembled WGS sequence"/>
</dbReference>
<dbReference type="Pfam" id="PF00691">
    <property type="entry name" value="OmpA"/>
    <property type="match status" value="1"/>
</dbReference>
<keyword evidence="3" id="KW-0998">Cell outer membrane</keyword>
<reference evidence="7 8" key="1">
    <citation type="submission" date="2018-05" db="EMBL/GenBank/DDBJ databases">
        <title>Genomic Encyclopedia of Type Strains, Phase IV (KMG-IV): sequencing the most valuable type-strain genomes for metagenomic binning, comparative biology and taxonomic classification.</title>
        <authorList>
            <person name="Goeker M."/>
        </authorList>
    </citation>
    <scope>NUCLEOTIDE SEQUENCE [LARGE SCALE GENOMIC DNA]</scope>
    <source>
        <strain evidence="7 8">DSM 25350</strain>
    </source>
</reference>